<name>A0A919CB07_9ACTN</name>
<evidence type="ECO:0008006" key="3">
    <source>
        <dbReference type="Google" id="ProtNLM"/>
    </source>
</evidence>
<dbReference type="EMBL" id="BMVC01000008">
    <property type="protein sequence ID" value="GHC99051.1"/>
    <property type="molecule type" value="Genomic_DNA"/>
</dbReference>
<evidence type="ECO:0000313" key="1">
    <source>
        <dbReference type="EMBL" id="GHC99051.1"/>
    </source>
</evidence>
<dbReference type="Proteomes" id="UP000638353">
    <property type="component" value="Unassembled WGS sequence"/>
</dbReference>
<reference evidence="1" key="2">
    <citation type="submission" date="2020-09" db="EMBL/GenBank/DDBJ databases">
        <authorList>
            <person name="Sun Q."/>
            <person name="Ohkuma M."/>
        </authorList>
    </citation>
    <scope>NUCLEOTIDE SEQUENCE</scope>
    <source>
        <strain evidence="1">JCM 4637</strain>
    </source>
</reference>
<protein>
    <recommendedName>
        <fullName evidence="3">Antitoxin</fullName>
    </recommendedName>
</protein>
<organism evidence="1 2">
    <name type="scientific">Streptomyces finlayi</name>
    <dbReference type="NCBI Taxonomy" id="67296"/>
    <lineage>
        <taxon>Bacteria</taxon>
        <taxon>Bacillati</taxon>
        <taxon>Actinomycetota</taxon>
        <taxon>Actinomycetes</taxon>
        <taxon>Kitasatosporales</taxon>
        <taxon>Streptomycetaceae</taxon>
        <taxon>Streptomyces</taxon>
    </lineage>
</organism>
<comment type="caution">
    <text evidence="1">The sequence shown here is derived from an EMBL/GenBank/DDBJ whole genome shotgun (WGS) entry which is preliminary data.</text>
</comment>
<evidence type="ECO:0000313" key="2">
    <source>
        <dbReference type="Proteomes" id="UP000638353"/>
    </source>
</evidence>
<gene>
    <name evidence="1" type="ORF">GCM10010334_42190</name>
</gene>
<sequence length="85" mass="9034">MATTQLNARVPEELAARVRASASRAGMNLGDYVASVLEADQAAASGGPELREARARMHAAAAYRKWLADGRPETDAMSLDEVFGD</sequence>
<dbReference type="RefSeq" id="WP_189824845.1">
    <property type="nucleotide sequence ID" value="NZ_BMVC01000008.1"/>
</dbReference>
<proteinExistence type="predicted"/>
<reference evidence="1" key="1">
    <citation type="journal article" date="2014" name="Int. J. Syst. Evol. Microbiol.">
        <title>Complete genome sequence of Corynebacterium casei LMG S-19264T (=DSM 44701T), isolated from a smear-ripened cheese.</title>
        <authorList>
            <consortium name="US DOE Joint Genome Institute (JGI-PGF)"/>
            <person name="Walter F."/>
            <person name="Albersmeier A."/>
            <person name="Kalinowski J."/>
            <person name="Ruckert C."/>
        </authorList>
    </citation>
    <scope>NUCLEOTIDE SEQUENCE</scope>
    <source>
        <strain evidence="1">JCM 4637</strain>
    </source>
</reference>
<accession>A0A919CB07</accession>
<dbReference type="AlphaFoldDB" id="A0A919CB07"/>